<keyword evidence="4" id="KW-0479">Metal-binding</keyword>
<dbReference type="GO" id="GO:0016020">
    <property type="term" value="C:membrane"/>
    <property type="evidence" value="ECO:0007669"/>
    <property type="project" value="UniProtKB-SubCell"/>
</dbReference>
<evidence type="ECO:0000313" key="15">
    <source>
        <dbReference type="EMBL" id="TDH69980.1"/>
    </source>
</evidence>
<dbReference type="Pfam" id="PF02845">
    <property type="entry name" value="CUE"/>
    <property type="match status" value="1"/>
</dbReference>
<evidence type="ECO:0000256" key="10">
    <source>
        <dbReference type="PROSITE-ProRule" id="PRU00175"/>
    </source>
</evidence>
<feature type="transmembrane region" description="Helical" evidence="12">
    <location>
        <begin position="169"/>
        <end position="191"/>
    </location>
</feature>
<dbReference type="PROSITE" id="PS50089">
    <property type="entry name" value="ZF_RING_2"/>
    <property type="match status" value="1"/>
</dbReference>
<dbReference type="GO" id="GO:0016567">
    <property type="term" value="P:protein ubiquitination"/>
    <property type="evidence" value="ECO:0007669"/>
    <property type="project" value="TreeGrafter"/>
</dbReference>
<feature type="transmembrane region" description="Helical" evidence="12">
    <location>
        <begin position="128"/>
        <end position="148"/>
    </location>
</feature>
<dbReference type="InterPro" id="IPR003892">
    <property type="entry name" value="CUE"/>
</dbReference>
<dbReference type="Proteomes" id="UP000294530">
    <property type="component" value="Unassembled WGS sequence"/>
</dbReference>
<accession>A0A976FNB3</accession>
<evidence type="ECO:0000313" key="16">
    <source>
        <dbReference type="Proteomes" id="UP000294530"/>
    </source>
</evidence>
<dbReference type="PANTHER" id="PTHR15067">
    <property type="entry name" value="E3 UBIQUITIN-PROTEIN LIGASE RNF8"/>
    <property type="match status" value="1"/>
</dbReference>
<evidence type="ECO:0000256" key="5">
    <source>
        <dbReference type="ARBA" id="ARBA00022771"/>
    </source>
</evidence>
<feature type="region of interest" description="Disordered" evidence="11">
    <location>
        <begin position="591"/>
        <end position="614"/>
    </location>
</feature>
<dbReference type="KEGG" id="blac:94344618"/>
<feature type="transmembrane region" description="Helical" evidence="12">
    <location>
        <begin position="60"/>
        <end position="82"/>
    </location>
</feature>
<feature type="domain" description="CUE" evidence="14">
    <location>
        <begin position="493"/>
        <end position="535"/>
    </location>
</feature>
<dbReference type="PANTHER" id="PTHR15067:SF4">
    <property type="entry name" value="E3 UBIQUITIN-PROTEIN LIGASE RNF8"/>
    <property type="match status" value="1"/>
</dbReference>
<keyword evidence="8 12" id="KW-1133">Transmembrane helix</keyword>
<dbReference type="RefSeq" id="XP_067819479.1">
    <property type="nucleotide sequence ID" value="XM_067958947.1"/>
</dbReference>
<dbReference type="Pfam" id="PF00097">
    <property type="entry name" value="zf-C3HC4"/>
    <property type="match status" value="1"/>
</dbReference>
<gene>
    <name evidence="15" type="ORF">CCR75_000841</name>
</gene>
<keyword evidence="5 10" id="KW-0863">Zinc-finger</keyword>
<comment type="caution">
    <text evidence="15">The sequence shown here is derived from an EMBL/GenBank/DDBJ whole genome shotgun (WGS) entry which is preliminary data.</text>
</comment>
<evidence type="ECO:0000256" key="8">
    <source>
        <dbReference type="ARBA" id="ARBA00022989"/>
    </source>
</evidence>
<dbReference type="PROSITE" id="PS51140">
    <property type="entry name" value="CUE"/>
    <property type="match status" value="1"/>
</dbReference>
<evidence type="ECO:0000259" key="14">
    <source>
        <dbReference type="PROSITE" id="PS51140"/>
    </source>
</evidence>
<proteinExistence type="predicted"/>
<evidence type="ECO:0000256" key="4">
    <source>
        <dbReference type="ARBA" id="ARBA00022723"/>
    </source>
</evidence>
<dbReference type="GO" id="GO:0043130">
    <property type="term" value="F:ubiquitin binding"/>
    <property type="evidence" value="ECO:0007669"/>
    <property type="project" value="InterPro"/>
</dbReference>
<evidence type="ECO:0000256" key="6">
    <source>
        <dbReference type="ARBA" id="ARBA00022786"/>
    </source>
</evidence>
<feature type="region of interest" description="Disordered" evidence="11">
    <location>
        <begin position="420"/>
        <end position="439"/>
    </location>
</feature>
<dbReference type="EMBL" id="SHOA02000019">
    <property type="protein sequence ID" value="TDH69980.1"/>
    <property type="molecule type" value="Genomic_DNA"/>
</dbReference>
<organism evidence="15 16">
    <name type="scientific">Bremia lactucae</name>
    <name type="common">Lettuce downy mildew</name>
    <dbReference type="NCBI Taxonomy" id="4779"/>
    <lineage>
        <taxon>Eukaryota</taxon>
        <taxon>Sar</taxon>
        <taxon>Stramenopiles</taxon>
        <taxon>Oomycota</taxon>
        <taxon>Peronosporomycetes</taxon>
        <taxon>Peronosporales</taxon>
        <taxon>Peronosporaceae</taxon>
        <taxon>Bremia</taxon>
    </lineage>
</organism>
<keyword evidence="3 12" id="KW-0812">Transmembrane</keyword>
<evidence type="ECO:0000256" key="7">
    <source>
        <dbReference type="ARBA" id="ARBA00022833"/>
    </source>
</evidence>
<protein>
    <submittedName>
        <fullName evidence="15">Uncharacterized protein</fullName>
    </submittedName>
</protein>
<comment type="subcellular location">
    <subcellularLocation>
        <location evidence="1">Membrane</location>
        <topology evidence="1">Multi-pass membrane protein</topology>
    </subcellularLocation>
</comment>
<evidence type="ECO:0000256" key="12">
    <source>
        <dbReference type="SAM" id="Phobius"/>
    </source>
</evidence>
<dbReference type="SMART" id="SM00184">
    <property type="entry name" value="RING"/>
    <property type="match status" value="1"/>
</dbReference>
<dbReference type="SMART" id="SM00546">
    <property type="entry name" value="CUE"/>
    <property type="match status" value="1"/>
</dbReference>
<evidence type="ECO:0000256" key="9">
    <source>
        <dbReference type="ARBA" id="ARBA00023136"/>
    </source>
</evidence>
<feature type="domain" description="RING-type" evidence="13">
    <location>
        <begin position="332"/>
        <end position="410"/>
    </location>
</feature>
<evidence type="ECO:0000256" key="1">
    <source>
        <dbReference type="ARBA" id="ARBA00004141"/>
    </source>
</evidence>
<keyword evidence="2" id="KW-0808">Transferase</keyword>
<keyword evidence="6" id="KW-0833">Ubl conjugation pathway</keyword>
<dbReference type="GO" id="GO:0005829">
    <property type="term" value="C:cytosol"/>
    <property type="evidence" value="ECO:0007669"/>
    <property type="project" value="TreeGrafter"/>
</dbReference>
<keyword evidence="16" id="KW-1185">Reference proteome</keyword>
<feature type="compositionally biased region" description="Polar residues" evidence="11">
    <location>
        <begin position="604"/>
        <end position="614"/>
    </location>
</feature>
<dbReference type="InterPro" id="IPR013083">
    <property type="entry name" value="Znf_RING/FYVE/PHD"/>
</dbReference>
<dbReference type="SUPFAM" id="SSF57850">
    <property type="entry name" value="RING/U-box"/>
    <property type="match status" value="1"/>
</dbReference>
<name>A0A976FNB3_BRELC</name>
<dbReference type="InterPro" id="IPR018957">
    <property type="entry name" value="Znf_C3HC4_RING-type"/>
</dbReference>
<sequence length="614" mass="68346">MESPRATQFGALVTGRRYRLLTLAATGTAVASAVHRMRLHPPLDSLGSIMQLFGKELLSSHISATIVLHAFLLSTYSAFLLLARVALGSLRPLELQQTKETILPFVMLRCQLLVSTMKPSGLEQKMEICVLVVWLTALAVLRALLVLTQARFQYQMTRPMTQFRDLQRLGAVLGGIIVFNLGLAATCGRLGHFPVHIMHVPWFEASLMLLKTLELGVQVGYQSLDVHASNCSMKEETEMSENNELHLLLLQTVLCGCYLVQLVLYYLYVIRVDQFRVSLFDLILILNVKNATMRLLNKVKHVKLYHYVVLDLDHLFKDATPEELASVADDVCAICLKGMSTQAKKLECGHLYHRLCLRQCLQKASVSENLVGLDPLTSIVNGLSIEGVGRTTARRTTATSSTSLRCPICRKQVCGDKSTASTASEEQRRRLSAARPEVPHETREIPIGAATGPVVAPEEVIRFSTAFLPRWVPFPHFSFEIVRHRSGQRIVEVTQEMVQQIYEVFPQFTLDEIRADLVRTHSAERTMERILSGRLEAQRLALVQQSPDRSVMDASGVLGDAVIDLGEDFRWSLSTLAPALWGLNPSVPIDSARPRQEDEIATDIGTNAPSETST</sequence>
<dbReference type="Gene3D" id="1.10.8.10">
    <property type="entry name" value="DNA helicase RuvA subunit, C-terminal domain"/>
    <property type="match status" value="1"/>
</dbReference>
<reference evidence="15 16" key="1">
    <citation type="journal article" date="2021" name="Genome Biol.">
        <title>AFLAP: assembly-free linkage analysis pipeline using k-mers from genome sequencing data.</title>
        <authorList>
            <person name="Fletcher K."/>
            <person name="Zhang L."/>
            <person name="Gil J."/>
            <person name="Han R."/>
            <person name="Cavanaugh K."/>
            <person name="Michelmore R."/>
        </authorList>
    </citation>
    <scope>NUCLEOTIDE SEQUENCE [LARGE SCALE GENOMIC DNA]</scope>
    <source>
        <strain evidence="15 16">SF5</strain>
    </source>
</reference>
<dbReference type="GO" id="GO:0061630">
    <property type="term" value="F:ubiquitin protein ligase activity"/>
    <property type="evidence" value="ECO:0007669"/>
    <property type="project" value="TreeGrafter"/>
</dbReference>
<evidence type="ECO:0000259" key="13">
    <source>
        <dbReference type="PROSITE" id="PS50089"/>
    </source>
</evidence>
<dbReference type="GO" id="GO:0008270">
    <property type="term" value="F:zinc ion binding"/>
    <property type="evidence" value="ECO:0007669"/>
    <property type="project" value="UniProtKB-KW"/>
</dbReference>
<feature type="transmembrane region" description="Helical" evidence="12">
    <location>
        <begin position="248"/>
        <end position="268"/>
    </location>
</feature>
<evidence type="ECO:0000256" key="2">
    <source>
        <dbReference type="ARBA" id="ARBA00022679"/>
    </source>
</evidence>
<keyword evidence="7" id="KW-0862">Zinc</keyword>
<keyword evidence="9 12" id="KW-0472">Membrane</keyword>
<evidence type="ECO:0000256" key="11">
    <source>
        <dbReference type="SAM" id="MobiDB-lite"/>
    </source>
</evidence>
<dbReference type="InterPro" id="IPR001841">
    <property type="entry name" value="Znf_RING"/>
</dbReference>
<dbReference type="GO" id="GO:0000151">
    <property type="term" value="C:ubiquitin ligase complex"/>
    <property type="evidence" value="ECO:0007669"/>
    <property type="project" value="TreeGrafter"/>
</dbReference>
<evidence type="ECO:0000256" key="3">
    <source>
        <dbReference type="ARBA" id="ARBA00022692"/>
    </source>
</evidence>
<dbReference type="GO" id="GO:0006511">
    <property type="term" value="P:ubiquitin-dependent protein catabolic process"/>
    <property type="evidence" value="ECO:0007669"/>
    <property type="project" value="TreeGrafter"/>
</dbReference>
<dbReference type="AlphaFoldDB" id="A0A976FNB3"/>
<dbReference type="OrthoDB" id="8062037at2759"/>
<dbReference type="Gene3D" id="3.30.40.10">
    <property type="entry name" value="Zinc/RING finger domain, C3HC4 (zinc finger)"/>
    <property type="match status" value="1"/>
</dbReference>
<dbReference type="GeneID" id="94344618"/>